<comment type="caution">
    <text evidence="1">The sequence shown here is derived from an EMBL/GenBank/DDBJ whole genome shotgun (WGS) entry which is preliminary data.</text>
</comment>
<reference evidence="1 2" key="1">
    <citation type="journal article" date="2018" name="Nat. Genet.">
        <title>The Rosa genome provides new insights in the design of modern roses.</title>
        <authorList>
            <person name="Bendahmane M."/>
        </authorList>
    </citation>
    <scope>NUCLEOTIDE SEQUENCE [LARGE SCALE GENOMIC DNA]</scope>
    <source>
        <strain evidence="2">cv. Old Blush</strain>
    </source>
</reference>
<accession>A0A2P6PXJ7</accession>
<proteinExistence type="predicted"/>
<organism evidence="1 2">
    <name type="scientific">Rosa chinensis</name>
    <name type="common">China rose</name>
    <dbReference type="NCBI Taxonomy" id="74649"/>
    <lineage>
        <taxon>Eukaryota</taxon>
        <taxon>Viridiplantae</taxon>
        <taxon>Streptophyta</taxon>
        <taxon>Embryophyta</taxon>
        <taxon>Tracheophyta</taxon>
        <taxon>Spermatophyta</taxon>
        <taxon>Magnoliopsida</taxon>
        <taxon>eudicotyledons</taxon>
        <taxon>Gunneridae</taxon>
        <taxon>Pentapetalae</taxon>
        <taxon>rosids</taxon>
        <taxon>fabids</taxon>
        <taxon>Rosales</taxon>
        <taxon>Rosaceae</taxon>
        <taxon>Rosoideae</taxon>
        <taxon>Rosoideae incertae sedis</taxon>
        <taxon>Rosa</taxon>
    </lineage>
</organism>
<dbReference type="EMBL" id="PDCK01000044">
    <property type="protein sequence ID" value="PRQ26651.1"/>
    <property type="molecule type" value="Genomic_DNA"/>
</dbReference>
<dbReference type="Proteomes" id="UP000238479">
    <property type="component" value="Chromosome 6"/>
</dbReference>
<evidence type="ECO:0000313" key="1">
    <source>
        <dbReference type="EMBL" id="PRQ26651.1"/>
    </source>
</evidence>
<keyword evidence="2" id="KW-1185">Reference proteome</keyword>
<evidence type="ECO:0000313" key="2">
    <source>
        <dbReference type="Proteomes" id="UP000238479"/>
    </source>
</evidence>
<dbReference type="AlphaFoldDB" id="A0A2P6PXJ7"/>
<gene>
    <name evidence="1" type="ORF">RchiOBHm_Chr6g0296901</name>
</gene>
<dbReference type="Gramene" id="PRQ26651">
    <property type="protein sequence ID" value="PRQ26651"/>
    <property type="gene ID" value="RchiOBHm_Chr6g0296901"/>
</dbReference>
<name>A0A2P6PXJ7_ROSCH</name>
<dbReference type="STRING" id="74649.A0A2P6PXJ7"/>
<protein>
    <submittedName>
        <fullName evidence="1">Uncharacterized protein</fullName>
    </submittedName>
</protein>
<sequence length="77" mass="9096">MTKSTVTQNGPNPQTFKICMLYFWPHLATPTNPLNDFFILPMKLSVRSLFSLVHGEEREKIVMVLEMRERERTQKKN</sequence>